<comment type="caution">
    <text evidence="3">The sequence shown here is derived from an EMBL/GenBank/DDBJ whole genome shotgun (WGS) entry which is preliminary data.</text>
</comment>
<keyword evidence="2" id="KW-0732">Signal</keyword>
<reference evidence="4" key="1">
    <citation type="submission" date="2018-05" db="EMBL/GenBank/DDBJ databases">
        <authorList>
            <person name="Li X."/>
        </authorList>
    </citation>
    <scope>NUCLEOTIDE SEQUENCE [LARGE SCALE GENOMIC DNA]</scope>
    <source>
        <strain evidence="4">YIM 73061</strain>
    </source>
</reference>
<keyword evidence="4" id="KW-1185">Reference proteome</keyword>
<dbReference type="AlphaFoldDB" id="A0A328ASN1"/>
<dbReference type="Proteomes" id="UP000249725">
    <property type="component" value="Unassembled WGS sequence"/>
</dbReference>
<feature type="region of interest" description="Disordered" evidence="1">
    <location>
        <begin position="26"/>
        <end position="105"/>
    </location>
</feature>
<proteinExistence type="predicted"/>
<evidence type="ECO:0000313" key="3">
    <source>
        <dbReference type="EMBL" id="RAK56524.1"/>
    </source>
</evidence>
<accession>A0A328ASN1</accession>
<evidence type="ECO:0008006" key="5">
    <source>
        <dbReference type="Google" id="ProtNLM"/>
    </source>
</evidence>
<dbReference type="PROSITE" id="PS51257">
    <property type="entry name" value="PROKAR_LIPOPROTEIN"/>
    <property type="match status" value="1"/>
</dbReference>
<organism evidence="3 4">
    <name type="scientific">Phenylobacterium deserti</name>
    <dbReference type="NCBI Taxonomy" id="1914756"/>
    <lineage>
        <taxon>Bacteria</taxon>
        <taxon>Pseudomonadati</taxon>
        <taxon>Pseudomonadota</taxon>
        <taxon>Alphaproteobacteria</taxon>
        <taxon>Caulobacterales</taxon>
        <taxon>Caulobacteraceae</taxon>
        <taxon>Phenylobacterium</taxon>
    </lineage>
</organism>
<protein>
    <recommendedName>
        <fullName evidence="5">Lipoprotein</fullName>
    </recommendedName>
</protein>
<name>A0A328ASN1_9CAUL</name>
<feature type="chain" id="PRO_5016393070" description="Lipoprotein" evidence="2">
    <location>
        <begin position="23"/>
        <end position="105"/>
    </location>
</feature>
<feature type="compositionally biased region" description="Polar residues" evidence="1">
    <location>
        <begin position="27"/>
        <end position="37"/>
    </location>
</feature>
<gene>
    <name evidence="3" type="ORF">DJ018_00635</name>
</gene>
<evidence type="ECO:0000256" key="2">
    <source>
        <dbReference type="SAM" id="SignalP"/>
    </source>
</evidence>
<evidence type="ECO:0000256" key="1">
    <source>
        <dbReference type="SAM" id="MobiDB-lite"/>
    </source>
</evidence>
<evidence type="ECO:0000313" key="4">
    <source>
        <dbReference type="Proteomes" id="UP000249725"/>
    </source>
</evidence>
<feature type="compositionally biased region" description="Low complexity" evidence="1">
    <location>
        <begin position="67"/>
        <end position="105"/>
    </location>
</feature>
<feature type="signal peptide" evidence="2">
    <location>
        <begin position="1"/>
        <end position="22"/>
    </location>
</feature>
<sequence>MRSKSAAWLAAGALLASSGLLAACDKSAQNGDGTTAENAVGTAAYTPNGQVTPIGADTDKLDSPEVTAQAPANSATGAGAPATTTAPEGGMAAQTSAGATGSAAP</sequence>
<dbReference type="EMBL" id="QFYR01000001">
    <property type="protein sequence ID" value="RAK56524.1"/>
    <property type="molecule type" value="Genomic_DNA"/>
</dbReference>